<sequence length="48" mass="5347">MNFFESSVKSSQESAVCVRAEKKNPGSYSHVPGDDVEPVESYHTSWGR</sequence>
<feature type="region of interest" description="Disordered" evidence="1">
    <location>
        <begin position="22"/>
        <end position="48"/>
    </location>
</feature>
<comment type="caution">
    <text evidence="2">The sequence shown here is derived from an EMBL/GenBank/DDBJ whole genome shotgun (WGS) entry which is preliminary data.</text>
</comment>
<dbReference type="GeneID" id="93072122"/>
<evidence type="ECO:0000313" key="2">
    <source>
        <dbReference type="EMBL" id="NME86657.1"/>
    </source>
</evidence>
<gene>
    <name evidence="2" type="ORF">HF841_11610</name>
</gene>
<name>A0A7X9XIN2_9BACE</name>
<reference evidence="2 3" key="1">
    <citation type="submission" date="2020-04" db="EMBL/GenBank/DDBJ databases">
        <authorList>
            <person name="Hitch T.C.A."/>
            <person name="Wylensek D."/>
            <person name="Clavel T."/>
        </authorList>
    </citation>
    <scope>NUCLEOTIDE SEQUENCE [LARGE SCALE GENOMIC DNA]</scope>
    <source>
        <strain evidence="2 3">WCA3-601-WT-5E</strain>
    </source>
</reference>
<protein>
    <submittedName>
        <fullName evidence="2">Uncharacterized protein</fullName>
    </submittedName>
</protein>
<dbReference type="RefSeq" id="WP_167319251.1">
    <property type="nucleotide sequence ID" value="NZ_CABKNQ010000020.1"/>
</dbReference>
<accession>A0A7X9XIN2</accession>
<dbReference type="EMBL" id="JABAGL010000014">
    <property type="protein sequence ID" value="NME86657.1"/>
    <property type="molecule type" value="Genomic_DNA"/>
</dbReference>
<evidence type="ECO:0000256" key="1">
    <source>
        <dbReference type="SAM" id="MobiDB-lite"/>
    </source>
</evidence>
<organism evidence="2 3">
    <name type="scientific">Bacteroides eggerthii</name>
    <dbReference type="NCBI Taxonomy" id="28111"/>
    <lineage>
        <taxon>Bacteria</taxon>
        <taxon>Pseudomonadati</taxon>
        <taxon>Bacteroidota</taxon>
        <taxon>Bacteroidia</taxon>
        <taxon>Bacteroidales</taxon>
        <taxon>Bacteroidaceae</taxon>
        <taxon>Bacteroides</taxon>
    </lineage>
</organism>
<dbReference type="AlphaFoldDB" id="A0A7X9XIN2"/>
<evidence type="ECO:0000313" key="3">
    <source>
        <dbReference type="Proteomes" id="UP000520291"/>
    </source>
</evidence>
<proteinExistence type="predicted"/>
<dbReference type="Proteomes" id="UP000520291">
    <property type="component" value="Unassembled WGS sequence"/>
</dbReference>